<dbReference type="SMART" id="SM00824">
    <property type="entry name" value="PKS_TE"/>
    <property type="match status" value="1"/>
</dbReference>
<dbReference type="InterPro" id="IPR036736">
    <property type="entry name" value="ACP-like_sf"/>
</dbReference>
<dbReference type="RefSeq" id="WP_344358801.1">
    <property type="nucleotide sequence ID" value="NZ_BAAASR010000010.1"/>
</dbReference>
<feature type="domain" description="Carrier" evidence="7">
    <location>
        <begin position="3384"/>
        <end position="3461"/>
    </location>
</feature>
<protein>
    <recommendedName>
        <fullName evidence="7">Carrier domain-containing protein</fullName>
    </recommendedName>
</protein>
<organism evidence="8 9">
    <name type="scientific">Streptomyces gobitricini</name>
    <dbReference type="NCBI Taxonomy" id="68211"/>
    <lineage>
        <taxon>Bacteria</taxon>
        <taxon>Bacillati</taxon>
        <taxon>Actinomycetota</taxon>
        <taxon>Actinomycetes</taxon>
        <taxon>Kitasatosporales</taxon>
        <taxon>Streptomycetaceae</taxon>
        <taxon>Streptomyces</taxon>
    </lineage>
</organism>
<dbReference type="NCBIfam" id="TIGR01720">
    <property type="entry name" value="NRPS-para261"/>
    <property type="match status" value="1"/>
</dbReference>
<comment type="cofactor">
    <cofactor evidence="1">
        <name>pantetheine 4'-phosphate</name>
        <dbReference type="ChEBI" id="CHEBI:47942"/>
    </cofactor>
</comment>
<dbReference type="InterPro" id="IPR025110">
    <property type="entry name" value="AMP-bd_C"/>
</dbReference>
<evidence type="ECO:0000256" key="3">
    <source>
        <dbReference type="ARBA" id="ARBA00022553"/>
    </source>
</evidence>
<dbReference type="InterPro" id="IPR000873">
    <property type="entry name" value="AMP-dep_synth/lig_dom"/>
</dbReference>
<sequence>MTTHVHTAGLPLTAGQKDIWFDEKLSGGGATYNTAIYWDIRGPLDGRLFRAALERLVEESECLRARFTDVDGEPRQFVEPLAAADIPLTVTDVSGAGDPAAAAREAIRADLRVPLAPAADPYVPLFRLSVFTLAEDRTFFCLLNHHLVSDGFSYVIYWQRLSAIYEAMLAGTSLDEGRFPPLSTLIEAEAAYGDSPRAERDRAYWEERFADRPEPVSLATRDAEPAQAFRREETVLPERTADRLRTVAWDARVTWQTVLVAALGAYTRRMAGTDDVILSLPVTARVGGTMQGIPGMVVNYVPLRLPVTPGMTRDDLLTSTYQAFSQALRHQRHRVSRIRRAMGLASDDRRPFGPFINMMPQIEDLAIGPCAATLYSPSTGLVDDLEFTVADKGADGIGIDLSGNESRYGQDEVRAHLSRFVDYLDRFVTMAAEAPLDALGLLAPGEAELLDAALTGPVRAEPYRGVVERVRDHAAALPDAPAVTDDGGTLTYAQLAGRASALSRRLTDGTGPVALLTEPGRDFVTAELGVLGSGRAFLPLDPRAPLARLGGLLTDSGATCVLADATHHALARQAAGGLPVLLLDGSQDPADDLAPVTGGPLDLAYVIYTSGSTGKPKGAMVQRGGMINHLLAKVEELGLDHTDALVHNAPVTFDVTVWQTLTALLVGGRVRAVSRDAAADPDALFGVIADERLTVLEVVPSLLRATLDAWDTTGSAPGLPALRWMISNGEALPADLCTRWFARHPHIPLANVYGPTECSDDVTHAYARTAADVRADDASMPIGRPLRNTRLYVLGDDLRPVPRGVLGELFIAGAGVGRGYLGDPGRTATTFVPDPFAGDGTRMYRTGDQVVLLGDGQLLFTGRRDHQVKIRGQRIELGEVESALRALPSVTDAVAVAVADPAGHQRLVGYLVTEGATDTAAVRERLAEVLPEHMVPSLLLALPELPLTAHGKVDRKALPAPDFATTRSGGAPRTAEERILCEVLAEVLGLARIGVDDSFFALGGDSISAIQVVSRARKAGLTVTSRDVFQHRTPAAIAAVARPAGHRAEAAVEDGAGEIPLTPVVDQFREEVSHLPAAVREYAQYVTVSVPDGLDPARLEAVIGALLDRHDALRLRLTAPAPGLWSMEALPRGTVAASDVVSRVEVPAGADPDTVLAEQVEAARARLNPDNALLVQAVLLDAGAGAPGRLLLVIHHLAVDGVSWRILLGDLETAWHAVTTGRDIRLDPVPTSYRRWARTLSDHARTATRVAELPVWTAQYEGDPVELGDRPLDPARDVHGTAGRVRVELPADRTAAVLTRVPAAFHAEVNEVLLTALALALTDHDRRRTGRSATRALIELEGHGREHLGDDADLSRTVGWFTSVFPVGLDVGELDRASVWAGGEACGTALKRVKEALRSLPDHGFGHGLLRHLNPQTAAVLARCATPRVGFNYLGRFGTDAGGDWSMQAGASGLTTAPGTPLRHVLEVVSMTEDRPDGPVLVAEWTWADGVLAEDDVRRLADDWFRALDALATHAGRPGAGGRTPSEFPLVTVSQAEIEAYENETDGLQDILPLSPLQRGLLFQAQFDRHGMDAYTLQVVMDVDGPLDRSALRAAVAALLDRNPGLRAAFRERDSGEPVQLIPAAVGLPWTEVDLTGVAAADIDAEVKRRTDTEWLHRFDVTRAPLTRFTVYRLADDRHRVVWTAHHILVDGWSLSAVLAEELVTLWSNGADPSALPAVAPVQAYLEWSAAQDKEAAREAWQKELAGIDEPTRLGPADRDRVSVLPRTLSVDLPERLADAVTAWAHARGLTMNTVAQGCWAVALGRLTGRQDVTFGAVASGRPEELPDVEQMVGAFMHTLPVRVKLDPALTLEAMLADLQDRQLRLERHQHLGLADVQQGAGIGELFDTVVSFHNYPSGVLDRIGERVPGLAMRAWEARVIAEYPLALGVFPGTRAGERMRLEAQYRPDIFGADQVDAILRRFTRVLQAVADAPGTTLGTLDALGADERRLLLDDWSGAAATAAPATTRATDVFEARAAAAPHKEAVVLGTDQVGYAELNARANRLARLLAGQGVGPEQVVAVMLPRTPEMVVAALAVLKAGAAYLPVDSAYPVDRIAYMLDDARPVALLTDTATAERTSGLSVAGIRTVTVDAPDTAGTLAALPGTDLTDTDRVGPLRPEHPAYIIYTSGSTGRPKGVVVAHTGLLAMVDSLVERFGLDTDTRVLQFASFSFDASVWEFMLALLTGGTLVIADEECRTPGAPLVDLINRARINLAGLPPVVVGGLPEGSTLPADLRLAVAGEAVPAEIVERWSAHVRLYNGYGPTEAVVSSTVSGPLTGTGRPPIGRPTTAHRVYVLDRHLAPAPVGVVGELYVGGGLARGYLARPELTAQRFVADPFGPAGERLYRTGDLVRWLPDGELDYVGRADDQVQLRGFRIELGEITSALLAQTGIDQATVIVREDEAGDRRLVAYVVAADPAALSDSSLSGTLRERLAQSLPDYMVPSAIVALEAMPLTPQGKLDRKALPAPDLAGAARGRGPRTPVEEILCGLFADILSVPHVSIDDDFFEIGGHSLLATRLISRARTALGVELPIRALFEARTVGALAAVVEAAANARPPLRPAPRDTERPLSFTQRRQWFLNRRQERADGTYNTPMAFRLTGRLDAAALQAALTDVAERHEVLRTVLPDTDGVPSLRVLDAHTGGPVLKARTVTEEELAEALAAEADHGFDLTTEPPLRVRLLSTRPDECVLLLVFHHIAFDGWSIVPLLTDVSTAYRARCAGRAPQWAPLPVQYADFAVWQHELLGSEDDPDSVVSGQLAFWRDALAGLPEELALPTDFRRPEVAGSSGDVVMFDLEPGLHGALVEIARQTGTTEFIVFQAALSALLTRLGAGTDIPLGVSVAGRTDEALNDLVGMFINSLVLRSDTSGDPTFRELLDRLRETDLAAYSHQDVPFDQVVDALKPARSLSRHPLFQVVLSVQSHGDQPLTLPGLTVKPEYVGSDRAKLDLVVELLPWPGEGGMRGLVNFSTDLFTRATAERMVAQFQQVLRTVAADPDVRLSDLQLLTAEERERVLHTWNDTARDLPPMTLPELFAAQASRTPDAPAVGTGAHALTYAELDARSHRLARRLIASGAGPEEVVALAVPRPADRAVAVLAVLKAGAAYVPLAADEPAGRIKALFADARPVCVLTTAGLAGRLRSTGVATLVLDGPEVRAGSAEPVTDADRTSPLRPEHPAYLIRAHDAAGRPRGTVVEHRAAAGHLAWALGTGEAASMPGLFAPLFAGTGVPSGGPLPLDWATPRTFTPGRAAWNTQVYVLDEWLTPVPPGVVGELYVAGSGLARGYAGRPGATAERFVANPYGPAGSRLYRTGERAKWDTEGNLLTPGAPAAPAPAGTTAAASRELAPAEAVLCGIVAEVLGVEAFGVEENFFEAPGASMDSMKSLRLVSLARKAGLEVSIADVFVHQSVRALAATLAAERLSPAEAVLCGIVAEVLGVEAFGVEENFFEAPGASMDSMKSLRLVSLARKAGLEVSIADVFVHQSVRALAATLTPRPPAAPAPATAPAPEPAPTTAPDPTTLPDPEPAMAPSPATAPAAGDGQASPAPRHSTRIMADAIDETDRLDHADPFATMLCIKPTGSRPPVFCLHSGVGFALSYLPLTRHLGAEYPVYGIQAPCVVAGAPLPSSIEEVAADYIGMIKQVRPEGPYHLFGWSLGGLLAYEIAVQLRLAGDEVGLVANLDSYPRTGVTDERDEQSLLGWLLEGIGHHRSEFGDRDLVAGDILDALRHDNSPMARMGEQRMTRMVDLMIHHQSLNTRYRPRDLDGTMQLFLAEQSAWGEAGTGQVDDGPGKDQLWKPYFSGELRVHRLACTHDDILNPGPLAELGPIVAAELDRFHQERDGRDGS</sequence>
<dbReference type="InterPro" id="IPR001242">
    <property type="entry name" value="Condensation_dom"/>
</dbReference>
<evidence type="ECO:0000256" key="5">
    <source>
        <dbReference type="ARBA" id="ARBA00023194"/>
    </source>
</evidence>
<dbReference type="Gene3D" id="3.30.559.10">
    <property type="entry name" value="Chloramphenicol acetyltransferase-like domain"/>
    <property type="match status" value="4"/>
</dbReference>
<comment type="caution">
    <text evidence="8">The sequence shown here is derived from an EMBL/GenBank/DDBJ whole genome shotgun (WGS) entry which is preliminary data.</text>
</comment>
<dbReference type="NCBIfam" id="NF003417">
    <property type="entry name" value="PRK04813.1"/>
    <property type="match status" value="4"/>
</dbReference>
<keyword evidence="5" id="KW-0045">Antibiotic biosynthesis</keyword>
<dbReference type="InterPro" id="IPR042099">
    <property type="entry name" value="ANL_N_sf"/>
</dbReference>
<dbReference type="InterPro" id="IPR020802">
    <property type="entry name" value="TesA-like"/>
</dbReference>
<keyword evidence="3" id="KW-0597">Phosphoprotein</keyword>
<evidence type="ECO:0000313" key="9">
    <source>
        <dbReference type="Proteomes" id="UP001499942"/>
    </source>
</evidence>
<dbReference type="EMBL" id="BAAASR010000010">
    <property type="protein sequence ID" value="GAA2487491.1"/>
    <property type="molecule type" value="Genomic_DNA"/>
</dbReference>
<dbReference type="Proteomes" id="UP001499942">
    <property type="component" value="Unassembled WGS sequence"/>
</dbReference>
<evidence type="ECO:0000313" key="8">
    <source>
        <dbReference type="EMBL" id="GAA2487491.1"/>
    </source>
</evidence>
<dbReference type="CDD" id="cd05930">
    <property type="entry name" value="A_NRPS"/>
    <property type="match status" value="1"/>
</dbReference>
<dbReference type="SMART" id="SM00823">
    <property type="entry name" value="PKS_PP"/>
    <property type="match status" value="4"/>
</dbReference>
<dbReference type="PROSITE" id="PS50075">
    <property type="entry name" value="CARRIER"/>
    <property type="match status" value="4"/>
</dbReference>
<dbReference type="PROSITE" id="PS00455">
    <property type="entry name" value="AMP_BINDING"/>
    <property type="match status" value="2"/>
</dbReference>
<dbReference type="SUPFAM" id="SSF56801">
    <property type="entry name" value="Acetyl-CoA synthetase-like"/>
    <property type="match status" value="3"/>
</dbReference>
<dbReference type="InterPro" id="IPR045851">
    <property type="entry name" value="AMP-bd_C_sf"/>
</dbReference>
<evidence type="ECO:0000256" key="4">
    <source>
        <dbReference type="ARBA" id="ARBA00022737"/>
    </source>
</evidence>
<dbReference type="PANTHER" id="PTHR45527">
    <property type="entry name" value="NONRIBOSOMAL PEPTIDE SYNTHETASE"/>
    <property type="match status" value="1"/>
</dbReference>
<feature type="region of interest" description="Disordered" evidence="6">
    <location>
        <begin position="3534"/>
        <end position="3590"/>
    </location>
</feature>
<feature type="domain" description="Carrier" evidence="7">
    <location>
        <begin position="3460"/>
        <end position="3537"/>
    </location>
</feature>
<evidence type="ECO:0000256" key="1">
    <source>
        <dbReference type="ARBA" id="ARBA00001957"/>
    </source>
</evidence>
<dbReference type="Gene3D" id="3.30.559.30">
    <property type="entry name" value="Nonribosomal peptide synthetase, condensation domain"/>
    <property type="match status" value="4"/>
</dbReference>
<feature type="domain" description="Carrier" evidence="7">
    <location>
        <begin position="971"/>
        <end position="1045"/>
    </location>
</feature>
<dbReference type="InterPro" id="IPR006162">
    <property type="entry name" value="Ppantetheine_attach_site"/>
</dbReference>
<evidence type="ECO:0000259" key="7">
    <source>
        <dbReference type="PROSITE" id="PS50075"/>
    </source>
</evidence>
<keyword evidence="2" id="KW-0596">Phosphopantetheine</keyword>
<dbReference type="InterPro" id="IPR010071">
    <property type="entry name" value="AA_adenyl_dom"/>
</dbReference>
<name>A0ABN3LR04_9ACTN</name>
<dbReference type="NCBIfam" id="TIGR01733">
    <property type="entry name" value="AA-adenyl-dom"/>
    <property type="match status" value="2"/>
</dbReference>
<proteinExistence type="predicted"/>
<accession>A0ABN3LR04</accession>
<dbReference type="Gene3D" id="3.40.50.12780">
    <property type="entry name" value="N-terminal domain of ligase-like"/>
    <property type="match status" value="2"/>
</dbReference>
<dbReference type="InterPro" id="IPR020845">
    <property type="entry name" value="AMP-binding_CS"/>
</dbReference>
<dbReference type="Pfam" id="PF00975">
    <property type="entry name" value="Thioesterase"/>
    <property type="match status" value="1"/>
</dbReference>
<dbReference type="Gene3D" id="3.40.50.980">
    <property type="match status" value="2"/>
</dbReference>
<dbReference type="InterPro" id="IPR009081">
    <property type="entry name" value="PP-bd_ACP"/>
</dbReference>
<dbReference type="PANTHER" id="PTHR45527:SF1">
    <property type="entry name" value="FATTY ACID SYNTHASE"/>
    <property type="match status" value="1"/>
</dbReference>
<dbReference type="Pfam" id="PF13193">
    <property type="entry name" value="AMP-binding_C"/>
    <property type="match status" value="2"/>
</dbReference>
<dbReference type="Gene3D" id="3.40.50.1820">
    <property type="entry name" value="alpha/beta hydrolase"/>
    <property type="match status" value="1"/>
</dbReference>
<keyword evidence="4" id="KW-0677">Repeat</keyword>
<dbReference type="Gene3D" id="3.30.300.30">
    <property type="match status" value="2"/>
</dbReference>
<evidence type="ECO:0000256" key="2">
    <source>
        <dbReference type="ARBA" id="ARBA00022450"/>
    </source>
</evidence>
<reference evidence="8 9" key="1">
    <citation type="journal article" date="2019" name="Int. J. Syst. Evol. Microbiol.">
        <title>The Global Catalogue of Microorganisms (GCM) 10K type strain sequencing project: providing services to taxonomists for standard genome sequencing and annotation.</title>
        <authorList>
            <consortium name="The Broad Institute Genomics Platform"/>
            <consortium name="The Broad Institute Genome Sequencing Center for Infectious Disease"/>
            <person name="Wu L."/>
            <person name="Ma J."/>
        </authorList>
    </citation>
    <scope>NUCLEOTIDE SEQUENCE [LARGE SCALE GENOMIC DNA]</scope>
    <source>
        <strain evidence="8 9">JCM 5062</strain>
    </source>
</reference>
<dbReference type="InterPro" id="IPR001031">
    <property type="entry name" value="Thioesterase"/>
</dbReference>
<dbReference type="PROSITE" id="PS00012">
    <property type="entry name" value="PHOSPHOPANTETHEINE"/>
    <property type="match status" value="2"/>
</dbReference>
<dbReference type="Gene3D" id="1.10.1200.10">
    <property type="entry name" value="ACP-like"/>
    <property type="match status" value="4"/>
</dbReference>
<dbReference type="Pfam" id="PF00501">
    <property type="entry name" value="AMP-binding"/>
    <property type="match status" value="4"/>
</dbReference>
<keyword evidence="9" id="KW-1185">Reference proteome</keyword>
<dbReference type="InterPro" id="IPR029058">
    <property type="entry name" value="AB_hydrolase_fold"/>
</dbReference>
<dbReference type="InterPro" id="IPR023213">
    <property type="entry name" value="CAT-like_dom_sf"/>
</dbReference>
<feature type="domain" description="Carrier" evidence="7">
    <location>
        <begin position="2520"/>
        <end position="2595"/>
    </location>
</feature>
<dbReference type="InterPro" id="IPR010060">
    <property type="entry name" value="NRPS_synth"/>
</dbReference>
<dbReference type="SUPFAM" id="SSF53474">
    <property type="entry name" value="alpha/beta-Hydrolases"/>
    <property type="match status" value="1"/>
</dbReference>
<feature type="compositionally biased region" description="Pro residues" evidence="6">
    <location>
        <begin position="3535"/>
        <end position="3570"/>
    </location>
</feature>
<dbReference type="Pfam" id="PF00550">
    <property type="entry name" value="PP-binding"/>
    <property type="match status" value="4"/>
</dbReference>
<dbReference type="Pfam" id="PF00668">
    <property type="entry name" value="Condensation"/>
    <property type="match status" value="4"/>
</dbReference>
<gene>
    <name evidence="8" type="ORF">GCM10010393_18530</name>
</gene>
<dbReference type="SUPFAM" id="SSF47336">
    <property type="entry name" value="ACP-like"/>
    <property type="match status" value="4"/>
</dbReference>
<evidence type="ECO:0000256" key="6">
    <source>
        <dbReference type="SAM" id="MobiDB-lite"/>
    </source>
</evidence>
<dbReference type="CDD" id="cd19540">
    <property type="entry name" value="LCL_NRPS-like"/>
    <property type="match status" value="1"/>
</dbReference>
<dbReference type="Gene3D" id="2.30.38.10">
    <property type="entry name" value="Luciferase, Domain 3"/>
    <property type="match status" value="2"/>
</dbReference>
<dbReference type="SUPFAM" id="SSF52777">
    <property type="entry name" value="CoA-dependent acyltransferases"/>
    <property type="match status" value="8"/>
</dbReference>
<dbReference type="InterPro" id="IPR020806">
    <property type="entry name" value="PKS_PP-bd"/>
</dbReference>